<keyword evidence="4 7" id="KW-0812">Transmembrane</keyword>
<comment type="caution">
    <text evidence="9">The sequence shown here is derived from an EMBL/GenBank/DDBJ whole genome shotgun (WGS) entry which is preliminary data.</text>
</comment>
<dbReference type="EMBL" id="JADOUE010000001">
    <property type="protein sequence ID" value="MBG6121616.1"/>
    <property type="molecule type" value="Genomic_DNA"/>
</dbReference>
<dbReference type="RefSeq" id="WP_196824136.1">
    <property type="nucleotide sequence ID" value="NZ_CP046980.1"/>
</dbReference>
<organism evidence="9 10">
    <name type="scientific">Corynebacterium aquatimens</name>
    <dbReference type="NCBI Taxonomy" id="1190508"/>
    <lineage>
        <taxon>Bacteria</taxon>
        <taxon>Bacillati</taxon>
        <taxon>Actinomycetota</taxon>
        <taxon>Actinomycetes</taxon>
        <taxon>Mycobacteriales</taxon>
        <taxon>Corynebacteriaceae</taxon>
        <taxon>Corynebacterium</taxon>
    </lineage>
</organism>
<comment type="subcellular location">
    <subcellularLocation>
        <location evidence="1 7">Cell membrane</location>
        <topology evidence="1 7">Multi-pass membrane protein</topology>
    </subcellularLocation>
</comment>
<feature type="domain" description="VTT" evidence="8">
    <location>
        <begin position="61"/>
        <end position="178"/>
    </location>
</feature>
<name>A0A931E1G7_9CORY</name>
<evidence type="ECO:0000259" key="8">
    <source>
        <dbReference type="Pfam" id="PF09335"/>
    </source>
</evidence>
<evidence type="ECO:0000256" key="7">
    <source>
        <dbReference type="RuleBase" id="RU366058"/>
    </source>
</evidence>
<feature type="transmembrane region" description="Helical" evidence="7">
    <location>
        <begin position="42"/>
        <end position="61"/>
    </location>
</feature>
<dbReference type="InterPro" id="IPR015414">
    <property type="entry name" value="TMEM64"/>
</dbReference>
<feature type="transmembrane region" description="Helical" evidence="7">
    <location>
        <begin position="127"/>
        <end position="148"/>
    </location>
</feature>
<proteinExistence type="inferred from homology"/>
<dbReference type="PANTHER" id="PTHR12677">
    <property type="entry name" value="GOLGI APPARATUS MEMBRANE PROTEIN TVP38-RELATED"/>
    <property type="match status" value="1"/>
</dbReference>
<accession>A0A931E1G7</accession>
<feature type="transmembrane region" description="Helical" evidence="7">
    <location>
        <begin position="73"/>
        <end position="102"/>
    </location>
</feature>
<comment type="similarity">
    <text evidence="2 7">Belongs to the TVP38/TMEM64 family.</text>
</comment>
<dbReference type="InterPro" id="IPR032816">
    <property type="entry name" value="VTT_dom"/>
</dbReference>
<evidence type="ECO:0000256" key="1">
    <source>
        <dbReference type="ARBA" id="ARBA00004651"/>
    </source>
</evidence>
<evidence type="ECO:0000313" key="10">
    <source>
        <dbReference type="Proteomes" id="UP000658613"/>
    </source>
</evidence>
<keyword evidence="5 7" id="KW-1133">Transmembrane helix</keyword>
<keyword evidence="3 7" id="KW-1003">Cell membrane</keyword>
<dbReference type="AlphaFoldDB" id="A0A931E1G7"/>
<evidence type="ECO:0000256" key="2">
    <source>
        <dbReference type="ARBA" id="ARBA00008640"/>
    </source>
</evidence>
<keyword evidence="10" id="KW-1185">Reference proteome</keyword>
<keyword evidence="6 7" id="KW-0472">Membrane</keyword>
<reference evidence="9" key="1">
    <citation type="submission" date="2020-11" db="EMBL/GenBank/DDBJ databases">
        <title>Sequencing the genomes of 1000 actinobacteria strains.</title>
        <authorList>
            <person name="Klenk H.-P."/>
        </authorList>
    </citation>
    <scope>NUCLEOTIDE SEQUENCE</scope>
    <source>
        <strain evidence="9">DSM 45632</strain>
    </source>
</reference>
<dbReference type="Pfam" id="PF09335">
    <property type="entry name" value="VTT_dom"/>
    <property type="match status" value="1"/>
</dbReference>
<feature type="transmembrane region" description="Helical" evidence="7">
    <location>
        <begin position="187"/>
        <end position="205"/>
    </location>
</feature>
<dbReference type="GO" id="GO:0005886">
    <property type="term" value="C:plasma membrane"/>
    <property type="evidence" value="ECO:0007669"/>
    <property type="project" value="UniProtKB-SubCell"/>
</dbReference>
<evidence type="ECO:0000256" key="4">
    <source>
        <dbReference type="ARBA" id="ARBA00022692"/>
    </source>
</evidence>
<evidence type="ECO:0000256" key="6">
    <source>
        <dbReference type="ARBA" id="ARBA00023136"/>
    </source>
</evidence>
<protein>
    <recommendedName>
        <fullName evidence="7">TVP38/TMEM64 family membrane protein</fullName>
    </recommendedName>
</protein>
<evidence type="ECO:0000313" key="9">
    <source>
        <dbReference type="EMBL" id="MBG6121616.1"/>
    </source>
</evidence>
<dbReference type="Proteomes" id="UP000658613">
    <property type="component" value="Unassembled WGS sequence"/>
</dbReference>
<dbReference type="PANTHER" id="PTHR12677:SF59">
    <property type="entry name" value="GOLGI APPARATUS MEMBRANE PROTEIN TVP38-RELATED"/>
    <property type="match status" value="1"/>
</dbReference>
<gene>
    <name evidence="9" type="ORF">IW254_000585</name>
</gene>
<feature type="transmembrane region" description="Helical" evidence="7">
    <location>
        <begin position="155"/>
        <end position="175"/>
    </location>
</feature>
<evidence type="ECO:0000256" key="3">
    <source>
        <dbReference type="ARBA" id="ARBA00022475"/>
    </source>
</evidence>
<sequence length="220" mass="23667">MRGTSSRKVVLLLVAVCLFVAAWIFLDVPPLSVLREWSDQTGPWFPVVFWLLYVLITQFPIPRTVMTVSAGILFGSVQGILLALTATTVAAVISLVLVRYLLRDWVEPRLTHPIVESINQRLEARGWLAVLSLRMIAGVPFSIMNYAAALTRVRVIPFAVATLIGSAPGTILVTIFGDTLTGDADPVFIAAMAVLAVLGIVGLVIDARMPVGQGSGVDTD</sequence>
<evidence type="ECO:0000256" key="5">
    <source>
        <dbReference type="ARBA" id="ARBA00022989"/>
    </source>
</evidence>